<dbReference type="GO" id="GO:0030968">
    <property type="term" value="P:endoplasmic reticulum unfolded protein response"/>
    <property type="evidence" value="ECO:0007669"/>
    <property type="project" value="TreeGrafter"/>
</dbReference>
<evidence type="ECO:0000256" key="1">
    <source>
        <dbReference type="ARBA" id="ARBA00004370"/>
    </source>
</evidence>
<reference evidence="8" key="1">
    <citation type="submission" date="2022-12" db="EMBL/GenBank/DDBJ databases">
        <authorList>
            <person name="Petersen C."/>
        </authorList>
    </citation>
    <scope>NUCLEOTIDE SEQUENCE</scope>
    <source>
        <strain evidence="8">IBT 16125</strain>
    </source>
</reference>
<dbReference type="PROSITE" id="PS50053">
    <property type="entry name" value="UBIQUITIN_2"/>
    <property type="match status" value="1"/>
</dbReference>
<feature type="region of interest" description="Disordered" evidence="6">
    <location>
        <begin position="473"/>
        <end position="496"/>
    </location>
</feature>
<dbReference type="FunFam" id="3.10.20.90:FF:000046">
    <property type="entry name" value="Homocysteine-responsive endoplasmic reticulum-resident ubiquitin-like domain member 2 protein"/>
    <property type="match status" value="1"/>
</dbReference>
<keyword evidence="3" id="KW-1133">Transmembrane helix</keyword>
<dbReference type="InterPro" id="IPR029071">
    <property type="entry name" value="Ubiquitin-like_domsf"/>
</dbReference>
<dbReference type="AlphaFoldDB" id="A0AAD6C7S4"/>
<feature type="compositionally biased region" description="Basic and acidic residues" evidence="6">
    <location>
        <begin position="537"/>
        <end position="548"/>
    </location>
</feature>
<comment type="caution">
    <text evidence="8">The sequence shown here is derived from an EMBL/GenBank/DDBJ whole genome shotgun (WGS) entry which is preliminary data.</text>
</comment>
<feature type="compositionally biased region" description="Low complexity" evidence="6">
    <location>
        <begin position="549"/>
        <end position="564"/>
    </location>
</feature>
<dbReference type="GeneID" id="81600427"/>
<evidence type="ECO:0000256" key="3">
    <source>
        <dbReference type="ARBA" id="ARBA00022989"/>
    </source>
</evidence>
<feature type="compositionally biased region" description="Low complexity" evidence="6">
    <location>
        <begin position="29"/>
        <end position="49"/>
    </location>
</feature>
<proteinExistence type="predicted"/>
<keyword evidence="9" id="KW-1185">Reference proteome</keyword>
<dbReference type="GO" id="GO:0016020">
    <property type="term" value="C:membrane"/>
    <property type="evidence" value="ECO:0007669"/>
    <property type="project" value="UniProtKB-SubCell"/>
</dbReference>
<feature type="compositionally biased region" description="Low complexity" evidence="6">
    <location>
        <begin position="477"/>
        <end position="496"/>
    </location>
</feature>
<dbReference type="PANTHER" id="PTHR12943">
    <property type="entry name" value="HOMOCYSTEINE-RESPONSIVE ENDOPLASMIC RETICULUM-RESIDENT UNIQUITIN-LIKE DOMAIN HERPUD PROTEIN FAMILY MEMBER"/>
    <property type="match status" value="1"/>
</dbReference>
<reference evidence="8" key="2">
    <citation type="journal article" date="2023" name="IMA Fungus">
        <title>Comparative genomic study of the Penicillium genus elucidates a diverse pangenome and 15 lateral gene transfer events.</title>
        <authorList>
            <person name="Petersen C."/>
            <person name="Sorensen T."/>
            <person name="Nielsen M.R."/>
            <person name="Sondergaard T.E."/>
            <person name="Sorensen J.L."/>
            <person name="Fitzpatrick D.A."/>
            <person name="Frisvad J.C."/>
            <person name="Nielsen K.L."/>
        </authorList>
    </citation>
    <scope>NUCLEOTIDE SEQUENCE</scope>
    <source>
        <strain evidence="8">IBT 16125</strain>
    </source>
</reference>
<dbReference type="InterPro" id="IPR000626">
    <property type="entry name" value="Ubiquitin-like_dom"/>
</dbReference>
<name>A0AAD6C7S4_9EURO</name>
<evidence type="ECO:0000259" key="7">
    <source>
        <dbReference type="PROSITE" id="PS50053"/>
    </source>
</evidence>
<protein>
    <recommendedName>
        <fullName evidence="7">Ubiquitin-like domain-containing protein</fullName>
    </recommendedName>
</protein>
<accession>A0AAD6C7S4</accession>
<dbReference type="Proteomes" id="UP001213681">
    <property type="component" value="Unassembled WGS sequence"/>
</dbReference>
<evidence type="ECO:0000256" key="4">
    <source>
        <dbReference type="ARBA" id="ARBA00023136"/>
    </source>
</evidence>
<keyword evidence="5" id="KW-0834">Unfolded protein response</keyword>
<feature type="region of interest" description="Disordered" evidence="6">
    <location>
        <begin position="29"/>
        <end position="52"/>
    </location>
</feature>
<comment type="subcellular location">
    <subcellularLocation>
        <location evidence="1">Membrane</location>
    </subcellularLocation>
</comment>
<evidence type="ECO:0000256" key="5">
    <source>
        <dbReference type="ARBA" id="ARBA00023230"/>
    </source>
</evidence>
<evidence type="ECO:0000256" key="2">
    <source>
        <dbReference type="ARBA" id="ARBA00022692"/>
    </source>
</evidence>
<evidence type="ECO:0000313" key="9">
    <source>
        <dbReference type="Proteomes" id="UP001213681"/>
    </source>
</evidence>
<organism evidence="8 9">
    <name type="scientific">Penicillium daleae</name>
    <dbReference type="NCBI Taxonomy" id="63821"/>
    <lineage>
        <taxon>Eukaryota</taxon>
        <taxon>Fungi</taxon>
        <taxon>Dikarya</taxon>
        <taxon>Ascomycota</taxon>
        <taxon>Pezizomycotina</taxon>
        <taxon>Eurotiomycetes</taxon>
        <taxon>Eurotiomycetidae</taxon>
        <taxon>Eurotiales</taxon>
        <taxon>Aspergillaceae</taxon>
        <taxon>Penicillium</taxon>
    </lineage>
</organism>
<gene>
    <name evidence="8" type="ORF">N7458_006802</name>
</gene>
<keyword evidence="4" id="KW-0472">Membrane</keyword>
<feature type="domain" description="Ubiquitin-like" evidence="7">
    <location>
        <begin position="57"/>
        <end position="123"/>
    </location>
</feature>
<dbReference type="RefSeq" id="XP_056765888.1">
    <property type="nucleotide sequence ID" value="XM_056910184.1"/>
</dbReference>
<dbReference type="Gene3D" id="3.10.20.90">
    <property type="entry name" value="Phosphatidylinositol 3-kinase Catalytic Subunit, Chain A, domain 1"/>
    <property type="match status" value="1"/>
</dbReference>
<feature type="region of interest" description="Disordered" evidence="6">
    <location>
        <begin position="537"/>
        <end position="600"/>
    </location>
</feature>
<dbReference type="PANTHER" id="PTHR12943:SF27">
    <property type="entry name" value="HOMOCYSTEINE-INDUCED ENDOPLASMIC RETICULUM PROTEIN, ISOFORM A"/>
    <property type="match status" value="1"/>
</dbReference>
<evidence type="ECO:0000313" key="8">
    <source>
        <dbReference type="EMBL" id="KAJ5450353.1"/>
    </source>
</evidence>
<feature type="non-terminal residue" evidence="8">
    <location>
        <position position="600"/>
    </location>
</feature>
<sequence length="600" mass="65749">YEQPSESLQLIHQVLSRSSLTSIRQSSAASSTVRMASNDSPAAAATAPSGEENRRLRTITIHILSPSLPAPNRFTIIDLPIETTVGELRARITQALPSQPAPSTQRLIYQGRPLLNNSQMLSEVLGTVEETEHSIHLVLPPPSASRPADNNGSVFDPVRRMRETSRVPSQLSPGNTAPPQIAGDGLRFRGLPPPVAPHERQHYWDNLNGAPPGIVQSVPYGMDAPNPVAENHEIDGLRRQVENAEDALDHHFLPLHESLYQMRSHAEQWLQQRPHMRGHALHTHVHGLLQRILVIYRRVDRLTTTRGGDLAAAGPHSSPMQVFVATGPDGRQSLIMPSTSATLFPLATPMPQSSNIHITPIGNNNVNHAVPAGQNPAGVQDIVRQAVINQQRRREVENVPAGQYLRRIWLFIRLYFCIYMISSSGSWARVFLVAGAVLIALLSDTEIPRRFQAMLVAPIQRHLEGLAHLGGPVDQEPQAAGGQNAATAQAGGNAPNTVHGELWSSIRRVERSIVLLLASLIPGIGERQVEARNAAEAEAERLRQEEQQRLQQQQQQEEAQADAQSDIVADDTVENDAAIDYGFPEQPQPEQPQPEQGVPA</sequence>
<dbReference type="EMBL" id="JAPVEA010000006">
    <property type="protein sequence ID" value="KAJ5450353.1"/>
    <property type="molecule type" value="Genomic_DNA"/>
</dbReference>
<dbReference type="InterPro" id="IPR039751">
    <property type="entry name" value="HERPUD1/2"/>
</dbReference>
<evidence type="ECO:0000256" key="6">
    <source>
        <dbReference type="SAM" id="MobiDB-lite"/>
    </source>
</evidence>
<keyword evidence="2" id="KW-0812">Transmembrane</keyword>
<dbReference type="SUPFAM" id="SSF54236">
    <property type="entry name" value="Ubiquitin-like"/>
    <property type="match status" value="1"/>
</dbReference>